<feature type="signal peptide" evidence="2">
    <location>
        <begin position="1"/>
        <end position="20"/>
    </location>
</feature>
<accession>A0AAU7LT51</accession>
<dbReference type="PROSITE" id="PS51257">
    <property type="entry name" value="PROKAR_LIPOPROTEIN"/>
    <property type="match status" value="1"/>
</dbReference>
<feature type="compositionally biased region" description="Polar residues" evidence="1">
    <location>
        <begin position="34"/>
        <end position="43"/>
    </location>
</feature>
<evidence type="ECO:0000313" key="3">
    <source>
        <dbReference type="EMBL" id="XBP70623.1"/>
    </source>
</evidence>
<name>A0AAU7LT51_9BURK</name>
<keyword evidence="2" id="KW-0732">Signal</keyword>
<evidence type="ECO:0000256" key="1">
    <source>
        <dbReference type="SAM" id="MobiDB-lite"/>
    </source>
</evidence>
<dbReference type="EMBL" id="CP157675">
    <property type="protein sequence ID" value="XBP70623.1"/>
    <property type="molecule type" value="Genomic_DNA"/>
</dbReference>
<protein>
    <submittedName>
        <fullName evidence="3">Uncharacterized protein</fullName>
    </submittedName>
</protein>
<dbReference type="RefSeq" id="WP_349279967.1">
    <property type="nucleotide sequence ID" value="NZ_CBCSCU010000008.1"/>
</dbReference>
<reference evidence="3" key="1">
    <citation type="submission" date="2024-05" db="EMBL/GenBank/DDBJ databases">
        <authorList>
            <person name="Bunk B."/>
            <person name="Swiderski J."/>
            <person name="Sproer C."/>
            <person name="Thiel V."/>
        </authorList>
    </citation>
    <scope>NUCLEOTIDE SEQUENCE</scope>
    <source>
        <strain evidence="3">DSM 17735</strain>
    </source>
</reference>
<evidence type="ECO:0000256" key="2">
    <source>
        <dbReference type="SAM" id="SignalP"/>
    </source>
</evidence>
<dbReference type="AlphaFoldDB" id="A0AAU7LT51"/>
<feature type="chain" id="PRO_5043593825" evidence="2">
    <location>
        <begin position="21"/>
        <end position="139"/>
    </location>
</feature>
<proteinExistence type="predicted"/>
<sequence length="139" mass="14860">MKPSLSVMGLVLVVAAASVACDKIKPPMPELQKSPATSGQASPQEGERTAFAQAAQKELDKLKVTIAEFKAKAEASGAQTKARLGEEVKKLEADLGEAEQRLTELKAATVESWNQLKESFSSSLEKLKSGIESFRKKAA</sequence>
<organism evidence="3">
    <name type="scientific">Polaromonas hydrogenivorans</name>
    <dbReference type="NCBI Taxonomy" id="335476"/>
    <lineage>
        <taxon>Bacteria</taxon>
        <taxon>Pseudomonadati</taxon>
        <taxon>Pseudomonadota</taxon>
        <taxon>Betaproteobacteria</taxon>
        <taxon>Burkholderiales</taxon>
        <taxon>Comamonadaceae</taxon>
        <taxon>Polaromonas</taxon>
    </lineage>
</organism>
<feature type="region of interest" description="Disordered" evidence="1">
    <location>
        <begin position="26"/>
        <end position="53"/>
    </location>
</feature>
<dbReference type="SUPFAM" id="SSF58113">
    <property type="entry name" value="Apolipoprotein A-I"/>
    <property type="match status" value="1"/>
</dbReference>
<gene>
    <name evidence="3" type="ORF">ABLV49_01945</name>
</gene>